<feature type="transmembrane region" description="Helical" evidence="9">
    <location>
        <begin position="186"/>
        <end position="205"/>
    </location>
</feature>
<feature type="transmembrane region" description="Helical" evidence="9">
    <location>
        <begin position="103"/>
        <end position="122"/>
    </location>
</feature>
<keyword evidence="6 9" id="KW-1133">Transmembrane helix</keyword>
<dbReference type="InterPro" id="IPR004501">
    <property type="entry name" value="PTS_EIIC_3"/>
</dbReference>
<dbReference type="NCBIfam" id="TIGR00359">
    <property type="entry name" value="cello_pts_IIC"/>
    <property type="match status" value="1"/>
</dbReference>
<keyword evidence="12" id="KW-1185">Reference proteome</keyword>
<comment type="subcellular location">
    <subcellularLocation>
        <location evidence="1">Cell membrane</location>
        <topology evidence="1">Multi-pass membrane protein</topology>
    </subcellularLocation>
</comment>
<dbReference type="GO" id="GO:0009401">
    <property type="term" value="P:phosphoenolpyruvate-dependent sugar phosphotransferase system"/>
    <property type="evidence" value="ECO:0007669"/>
    <property type="project" value="InterPro"/>
</dbReference>
<evidence type="ECO:0000256" key="8">
    <source>
        <dbReference type="PIRNR" id="PIRNR006351"/>
    </source>
</evidence>
<proteinExistence type="predicted"/>
<keyword evidence="11" id="KW-0808">Transferase</keyword>
<accession>A0A6G8AQN9</accession>
<gene>
    <name evidence="11" type="primary">celB</name>
    <name evidence="11" type="ORF">G7082_01520</name>
</gene>
<feature type="transmembrane region" description="Helical" evidence="9">
    <location>
        <begin position="293"/>
        <end position="314"/>
    </location>
</feature>
<dbReference type="GO" id="GO:1901264">
    <property type="term" value="P:carbohydrate derivative transport"/>
    <property type="evidence" value="ECO:0007669"/>
    <property type="project" value="TreeGrafter"/>
</dbReference>
<sequence>MKKFLDWLERILTPMARVIGENKYLIAIRDGFLLSTPLLIVGSIFLLIANFPLPQWDGWMSAILGSEWAQHMSVPASASFDVMTILAVAGIGYSLARQFDEDAMQAAVVSLVAFFIVTPYTTFFTPEGSETVYEVSSLPLKWMGSSGLFLGMITALIATRLFVFVLKKGWKIKMPEGVPPTVVKSFEALIPSFVVVSIFFIISWLSALTPYGNLQEVIFNLLQAPLLSLGNTLGAMVVAYLFLHFFWFFGINGGSVVGAVFNPVLRALSMENLDAYKEGLPIPNIITGQFQDMFATFGGAGSTLSLIVVMIIVCKSQRIKKLSQLSLVPGIFGINEPIIFGLPIVLNPIILIPFVLVPTVNIIIAYFAMNLGLVPFTNGIQLPWTTPIIFSGLLVSGWQGAVLQGILFVLGMFIYYPFIKVMDNQYLKEEAAILEKKEEEDISFDDFDFDAL</sequence>
<feature type="domain" description="PTS EIIC type-3" evidence="10">
    <location>
        <begin position="8"/>
        <end position="418"/>
    </location>
</feature>
<dbReference type="RefSeq" id="WP_166033411.1">
    <property type="nucleotide sequence ID" value="NZ_CP049887.1"/>
</dbReference>
<feature type="transmembrane region" description="Helical" evidence="9">
    <location>
        <begin position="73"/>
        <end position="96"/>
    </location>
</feature>
<dbReference type="InterPro" id="IPR051088">
    <property type="entry name" value="PTS_Sugar-EIIC/EIIB"/>
</dbReference>
<feature type="transmembrane region" description="Helical" evidence="9">
    <location>
        <begin position="245"/>
        <end position="265"/>
    </location>
</feature>
<reference evidence="11 12" key="1">
    <citation type="submission" date="2020-03" db="EMBL/GenBank/DDBJ databases">
        <title>Vagococcus sp. nov., isolated from beetles.</title>
        <authorList>
            <person name="Hyun D.-W."/>
            <person name="Bae J.-W."/>
        </authorList>
    </citation>
    <scope>NUCLEOTIDE SEQUENCE [LARGE SCALE GENOMIC DNA]</scope>
    <source>
        <strain evidence="11 12">HDW17B</strain>
    </source>
</reference>
<dbReference type="GO" id="GO:0008982">
    <property type="term" value="F:protein-N(PI)-phosphohistidine-sugar phosphotransferase activity"/>
    <property type="evidence" value="ECO:0007669"/>
    <property type="project" value="UniProtKB-UniRule"/>
</dbReference>
<dbReference type="EMBL" id="CP049887">
    <property type="protein sequence ID" value="QIL47300.1"/>
    <property type="molecule type" value="Genomic_DNA"/>
</dbReference>
<keyword evidence="3 8" id="KW-1003">Cell membrane</keyword>
<evidence type="ECO:0000256" key="3">
    <source>
        <dbReference type="ARBA" id="ARBA00022475"/>
    </source>
</evidence>
<organism evidence="11 12">
    <name type="scientific">Vagococcus hydrophili</name>
    <dbReference type="NCBI Taxonomy" id="2714947"/>
    <lineage>
        <taxon>Bacteria</taxon>
        <taxon>Bacillati</taxon>
        <taxon>Bacillota</taxon>
        <taxon>Bacilli</taxon>
        <taxon>Lactobacillales</taxon>
        <taxon>Enterococcaceae</taxon>
        <taxon>Vagococcus</taxon>
    </lineage>
</organism>
<feature type="transmembrane region" description="Helical" evidence="9">
    <location>
        <begin position="388"/>
        <end position="418"/>
    </location>
</feature>
<dbReference type="Proteomes" id="UP000501747">
    <property type="component" value="Chromosome"/>
</dbReference>
<name>A0A6G8AQN9_9ENTE</name>
<evidence type="ECO:0000256" key="7">
    <source>
        <dbReference type="ARBA" id="ARBA00023136"/>
    </source>
</evidence>
<keyword evidence="2 8" id="KW-0813">Transport</keyword>
<dbReference type="PROSITE" id="PS51105">
    <property type="entry name" value="PTS_EIIC_TYPE_3"/>
    <property type="match status" value="1"/>
</dbReference>
<evidence type="ECO:0000256" key="2">
    <source>
        <dbReference type="ARBA" id="ARBA00022448"/>
    </source>
</evidence>
<evidence type="ECO:0000256" key="9">
    <source>
        <dbReference type="SAM" id="Phobius"/>
    </source>
</evidence>
<dbReference type="NCBIfam" id="TIGR00410">
    <property type="entry name" value="lacE"/>
    <property type="match status" value="1"/>
</dbReference>
<evidence type="ECO:0000313" key="12">
    <source>
        <dbReference type="Proteomes" id="UP000501747"/>
    </source>
</evidence>
<dbReference type="KEGG" id="vhy:G7082_01520"/>
<evidence type="ECO:0000259" key="10">
    <source>
        <dbReference type="PROSITE" id="PS51105"/>
    </source>
</evidence>
<dbReference type="InterPro" id="IPR003352">
    <property type="entry name" value="PTS_EIIC"/>
</dbReference>
<protein>
    <recommendedName>
        <fullName evidence="8">Permease IIC component</fullName>
    </recommendedName>
</protein>
<keyword evidence="4 8" id="KW-0762">Sugar transport</keyword>
<dbReference type="Pfam" id="PF02378">
    <property type="entry name" value="PTS_EIIC"/>
    <property type="match status" value="1"/>
</dbReference>
<feature type="transmembrane region" description="Helical" evidence="9">
    <location>
        <begin position="142"/>
        <end position="166"/>
    </location>
</feature>
<evidence type="ECO:0000256" key="5">
    <source>
        <dbReference type="ARBA" id="ARBA00022692"/>
    </source>
</evidence>
<keyword evidence="5 9" id="KW-0812">Transmembrane</keyword>
<evidence type="ECO:0000256" key="6">
    <source>
        <dbReference type="ARBA" id="ARBA00022989"/>
    </source>
</evidence>
<evidence type="ECO:0000256" key="1">
    <source>
        <dbReference type="ARBA" id="ARBA00004651"/>
    </source>
</evidence>
<evidence type="ECO:0000313" key="11">
    <source>
        <dbReference type="EMBL" id="QIL47300.1"/>
    </source>
</evidence>
<dbReference type="PIRSF" id="PIRSF006351">
    <property type="entry name" value="PTS_EIIC-Cellobiose"/>
    <property type="match status" value="1"/>
</dbReference>
<dbReference type="GO" id="GO:0005886">
    <property type="term" value="C:plasma membrane"/>
    <property type="evidence" value="ECO:0007669"/>
    <property type="project" value="UniProtKB-SubCell"/>
</dbReference>
<dbReference type="InterPro" id="IPR004796">
    <property type="entry name" value="PTS_IIC_cello"/>
</dbReference>
<dbReference type="AlphaFoldDB" id="A0A6G8AQN9"/>
<feature type="transmembrane region" description="Helical" evidence="9">
    <location>
        <begin position="344"/>
        <end position="368"/>
    </location>
</feature>
<comment type="function">
    <text evidence="8">The phosphoenolpyruvate-dependent sugar phosphotransferase system (PTS), a major carbohydrate active -transport system, catalyzes the phosphorylation of incoming sugar substrates concomitant with their translocation across the cell membrane.</text>
</comment>
<keyword evidence="7 8" id="KW-0472">Membrane</keyword>
<evidence type="ECO:0000256" key="4">
    <source>
        <dbReference type="ARBA" id="ARBA00022597"/>
    </source>
</evidence>
<dbReference type="PANTHER" id="PTHR33989">
    <property type="match status" value="1"/>
</dbReference>
<feature type="transmembrane region" description="Helical" evidence="9">
    <location>
        <begin position="217"/>
        <end position="238"/>
    </location>
</feature>
<feature type="transmembrane region" description="Helical" evidence="9">
    <location>
        <begin position="32"/>
        <end position="53"/>
    </location>
</feature>
<dbReference type="PANTHER" id="PTHR33989:SF11">
    <property type="entry name" value="LICHENAN PERMEASE IIC COMPONENT"/>
    <property type="match status" value="1"/>
</dbReference>